<dbReference type="AlphaFoldDB" id="A0A4S4E5Y1"/>
<evidence type="ECO:0000313" key="5">
    <source>
        <dbReference type="Proteomes" id="UP000306102"/>
    </source>
</evidence>
<sequence length="679" mass="76075">MGGVCAGGTMQPKSEVREQRSGFSGKLKSIRSFTKKKEDRYSYSDVDVFEKNSQSYDSGELGLSISGELKQSTPARTGQSKIVNLLTINPANQTGPFMPYLETIVLVVDFDRMHRKICIDHASYEISAGKLYDVDAKEVPQMSSFLGRAGIVGLERAVEVLDTLGSGMSNLNSNSGFISGMASRGNKISILAFEIANTVAKGANLVQSLSQENVQFLKEEVLHSEGVQQLVSKDMKELLSIAAADKREEFNVFSREVVRFGDLCKDPQWHNLGRFFSKLGSDHAINKTLREEAEMTMQELTNTAQHTSELYHELNALDRFEQDYRRKLEELQSLNLPRKGESVMILQSELKNQRKLVRSLKKKSLWARSLEEVVEKLVDIVTFLHQEISEAFEDNGLVLVGTERDNKPERLGVAGLALHYANLINQIDNIASRPTSLPANMRDQLYHGLPNSVKIALRSRCQTIDTKEEALQLLAFMQLTIPQIKAEMEKTLQWLVPVATNTSKAHQGFGWVGEWANTCNEFGKKGDTHNNVIRLQTLHHADMHKTDHYILEMAAWLHRLISVVRHRDNGICRALPVRSPTGKGLHLQPVTMQRLPSLIDSPKVHSAQLSLEDRNLLEKVMNRKKLGPGISKSQEFGLAKKRGSKVWALSRSTGNSPSWQSEVPKSCVLDVMDGLDTIF</sequence>
<dbReference type="InterPro" id="IPR045021">
    <property type="entry name" value="PSI1/2/3"/>
</dbReference>
<keyword evidence="5" id="KW-1185">Reference proteome</keyword>
<name>A0A4S4E5Y1_CAMSN</name>
<proteinExistence type="predicted"/>
<reference evidence="4 5" key="1">
    <citation type="journal article" date="2018" name="Proc. Natl. Acad. Sci. U.S.A.">
        <title>Draft genome sequence of Camellia sinensis var. sinensis provides insights into the evolution of the tea genome and tea quality.</title>
        <authorList>
            <person name="Wei C."/>
            <person name="Yang H."/>
            <person name="Wang S."/>
            <person name="Zhao J."/>
            <person name="Liu C."/>
            <person name="Gao L."/>
            <person name="Xia E."/>
            <person name="Lu Y."/>
            <person name="Tai Y."/>
            <person name="She G."/>
            <person name="Sun J."/>
            <person name="Cao H."/>
            <person name="Tong W."/>
            <person name="Gao Q."/>
            <person name="Li Y."/>
            <person name="Deng W."/>
            <person name="Jiang X."/>
            <person name="Wang W."/>
            <person name="Chen Q."/>
            <person name="Zhang S."/>
            <person name="Li H."/>
            <person name="Wu J."/>
            <person name="Wang P."/>
            <person name="Li P."/>
            <person name="Shi C."/>
            <person name="Zheng F."/>
            <person name="Jian J."/>
            <person name="Huang B."/>
            <person name="Shan D."/>
            <person name="Shi M."/>
            <person name="Fang C."/>
            <person name="Yue Y."/>
            <person name="Li F."/>
            <person name="Li D."/>
            <person name="Wei S."/>
            <person name="Han B."/>
            <person name="Jiang C."/>
            <person name="Yin Y."/>
            <person name="Xia T."/>
            <person name="Zhang Z."/>
            <person name="Bennetzen J.L."/>
            <person name="Zhao S."/>
            <person name="Wan X."/>
        </authorList>
    </citation>
    <scope>NUCLEOTIDE SEQUENCE [LARGE SCALE GENOMIC DNA]</scope>
    <source>
        <strain evidence="5">cv. Shuchazao</strain>
        <tissue evidence="4">Leaf</tissue>
    </source>
</reference>
<dbReference type="EMBL" id="SDRB02007315">
    <property type="protein sequence ID" value="THG11393.1"/>
    <property type="molecule type" value="Genomic_DNA"/>
</dbReference>
<accession>A0A4S4E5Y1</accession>
<comment type="caution">
    <text evidence="4">The sequence shown here is derived from an EMBL/GenBank/DDBJ whole genome shotgun (WGS) entry which is preliminary data.</text>
</comment>
<evidence type="ECO:0000256" key="1">
    <source>
        <dbReference type="SAM" id="MobiDB-lite"/>
    </source>
</evidence>
<dbReference type="Proteomes" id="UP000306102">
    <property type="component" value="Unassembled WGS sequence"/>
</dbReference>
<dbReference type="InterPro" id="IPR021864">
    <property type="entry name" value="DUF3475"/>
</dbReference>
<feature type="domain" description="DUF668" evidence="2">
    <location>
        <begin position="410"/>
        <end position="504"/>
    </location>
</feature>
<organism evidence="4 5">
    <name type="scientific">Camellia sinensis var. sinensis</name>
    <name type="common">China tea</name>
    <dbReference type="NCBI Taxonomy" id="542762"/>
    <lineage>
        <taxon>Eukaryota</taxon>
        <taxon>Viridiplantae</taxon>
        <taxon>Streptophyta</taxon>
        <taxon>Embryophyta</taxon>
        <taxon>Tracheophyta</taxon>
        <taxon>Spermatophyta</taxon>
        <taxon>Magnoliopsida</taxon>
        <taxon>eudicotyledons</taxon>
        <taxon>Gunneridae</taxon>
        <taxon>Pentapetalae</taxon>
        <taxon>asterids</taxon>
        <taxon>Ericales</taxon>
        <taxon>Theaceae</taxon>
        <taxon>Camellia</taxon>
    </lineage>
</organism>
<dbReference type="GO" id="GO:0045927">
    <property type="term" value="P:positive regulation of growth"/>
    <property type="evidence" value="ECO:0007669"/>
    <property type="project" value="InterPro"/>
</dbReference>
<evidence type="ECO:0000259" key="3">
    <source>
        <dbReference type="Pfam" id="PF11961"/>
    </source>
</evidence>
<dbReference type="PANTHER" id="PTHR31730:SF18">
    <property type="entry name" value="PROTEIN PSK SIMULATOR 2"/>
    <property type="match status" value="1"/>
</dbReference>
<gene>
    <name evidence="4" type="ORF">TEA_018502</name>
</gene>
<dbReference type="Pfam" id="PF05003">
    <property type="entry name" value="DUF668"/>
    <property type="match status" value="1"/>
</dbReference>
<dbReference type="Pfam" id="PF11961">
    <property type="entry name" value="DUF3475"/>
    <property type="match status" value="1"/>
</dbReference>
<evidence type="ECO:0000259" key="2">
    <source>
        <dbReference type="Pfam" id="PF05003"/>
    </source>
</evidence>
<feature type="region of interest" description="Disordered" evidence="1">
    <location>
        <begin position="1"/>
        <end position="26"/>
    </location>
</feature>
<evidence type="ECO:0008006" key="6">
    <source>
        <dbReference type="Google" id="ProtNLM"/>
    </source>
</evidence>
<dbReference type="PANTHER" id="PTHR31730">
    <property type="entry name" value="OS01G0873900 PROTEIN"/>
    <property type="match status" value="1"/>
</dbReference>
<dbReference type="InterPro" id="IPR007700">
    <property type="entry name" value="DUF668"/>
</dbReference>
<feature type="domain" description="DUF3475" evidence="3">
    <location>
        <begin position="190"/>
        <end position="246"/>
    </location>
</feature>
<protein>
    <recommendedName>
        <fullName evidence="6">DUF668 domain-containing protein</fullName>
    </recommendedName>
</protein>
<evidence type="ECO:0000313" key="4">
    <source>
        <dbReference type="EMBL" id="THG11393.1"/>
    </source>
</evidence>